<dbReference type="InterPro" id="IPR022627">
    <property type="entry name" value="DUF3502"/>
</dbReference>
<dbReference type="InterPro" id="IPR050490">
    <property type="entry name" value="Bact_solute-bd_prot1"/>
</dbReference>
<sequence length="524" mass="57482">MTKGFKASKAGIVLTIMIFLFTMLLSACGSSSKPNAAATGTPAATATETAAPSAAANTPASLPEVKLTWYFVGPWPQPEQDQVFAEVNKVIKAKINATVDFKPLAWGDYDQKMKVVIASGEPYDIAFTANWINNYSQNVGKGAFLPLDDLLAKYAPQSFANVPKSFWDATKVKGKIYGFVNQQISARTPSIGIPKDLADQYNFDINTLAGKINGFTFGNLVEPIVKKVIKDYPQKYIGMSMDQIADAFNFEPIVGFHTPGVVAYSDDSLKVVNQFETDEVKAFVATLRDWNAKGYMNSKERISSKTDDPGACKAGKCMIGMGGTYKPGNEQIGLAQNGYLSVDAPANIAHLTTSGITATMMAINRNSKNPERAMMLLELMNTDKDLYNLLNFGIKDKHYKIDADGFMVPGDDQKEYNPYVPWMFASNYLANVEKGMPKTIWEDTKKINESAIPSKLLGFTFDAEPVKAEIGKTNAVYDEYHRAIDLGVASEAKYNEFVAKLKAAGSDKIIAEMQKQIDAWKITK</sequence>
<dbReference type="SUPFAM" id="SSF53850">
    <property type="entry name" value="Periplasmic binding protein-like II"/>
    <property type="match status" value="1"/>
</dbReference>
<evidence type="ECO:0000313" key="2">
    <source>
        <dbReference type="EMBL" id="RCW48522.1"/>
    </source>
</evidence>
<dbReference type="Proteomes" id="UP000252415">
    <property type="component" value="Unassembled WGS sequence"/>
</dbReference>
<dbReference type="Gene3D" id="3.40.190.10">
    <property type="entry name" value="Periplasmic binding protein-like II"/>
    <property type="match status" value="2"/>
</dbReference>
<comment type="caution">
    <text evidence="2">The sequence shown here is derived from an EMBL/GenBank/DDBJ whole genome shotgun (WGS) entry which is preliminary data.</text>
</comment>
<accession>A0A368W122</accession>
<dbReference type="PANTHER" id="PTHR43649:SF17">
    <property type="entry name" value="ABC TRANSPORTER SOLUTE BINDING PROTEIN-SUGAR TRANSPORT"/>
    <property type="match status" value="1"/>
</dbReference>
<dbReference type="Pfam" id="PF12010">
    <property type="entry name" value="DUF3502"/>
    <property type="match status" value="1"/>
</dbReference>
<evidence type="ECO:0000313" key="3">
    <source>
        <dbReference type="Proteomes" id="UP000252415"/>
    </source>
</evidence>
<dbReference type="EMBL" id="QPJD01000006">
    <property type="protein sequence ID" value="RCW48522.1"/>
    <property type="molecule type" value="Genomic_DNA"/>
</dbReference>
<gene>
    <name evidence="2" type="ORF">DFP97_106222</name>
</gene>
<dbReference type="AlphaFoldDB" id="A0A368W122"/>
<keyword evidence="3" id="KW-1185">Reference proteome</keyword>
<dbReference type="PANTHER" id="PTHR43649">
    <property type="entry name" value="ARABINOSE-BINDING PROTEIN-RELATED"/>
    <property type="match status" value="1"/>
</dbReference>
<reference evidence="2 3" key="1">
    <citation type="submission" date="2018-07" db="EMBL/GenBank/DDBJ databases">
        <title>Genomic Encyclopedia of Type Strains, Phase III (KMG-III): the genomes of soil and plant-associated and newly described type strains.</title>
        <authorList>
            <person name="Whitman W."/>
        </authorList>
    </citation>
    <scope>NUCLEOTIDE SEQUENCE [LARGE SCALE GENOMIC DNA]</scope>
    <source>
        <strain evidence="2 3">CECT 7506</strain>
    </source>
</reference>
<proteinExistence type="predicted"/>
<organism evidence="2 3">
    <name type="scientific">Paenibacillus prosopidis</name>
    <dbReference type="NCBI Taxonomy" id="630520"/>
    <lineage>
        <taxon>Bacteria</taxon>
        <taxon>Bacillati</taxon>
        <taxon>Bacillota</taxon>
        <taxon>Bacilli</taxon>
        <taxon>Bacillales</taxon>
        <taxon>Paenibacillaceae</taxon>
        <taxon>Paenibacillus</taxon>
    </lineage>
</organism>
<evidence type="ECO:0000259" key="1">
    <source>
        <dbReference type="Pfam" id="PF12010"/>
    </source>
</evidence>
<name>A0A368W122_9BACL</name>
<protein>
    <submittedName>
        <fullName evidence="2">Putative aldouronate transport system substrate-binding protein</fullName>
    </submittedName>
</protein>
<dbReference type="RefSeq" id="WP_181873474.1">
    <property type="nucleotide sequence ID" value="NZ_QPJD01000006.1"/>
</dbReference>
<feature type="domain" description="DUF3502" evidence="1">
    <location>
        <begin position="456"/>
        <end position="521"/>
    </location>
</feature>
<dbReference type="PROSITE" id="PS51257">
    <property type="entry name" value="PROKAR_LIPOPROTEIN"/>
    <property type="match status" value="1"/>
</dbReference>